<feature type="compositionally biased region" description="Basic and acidic residues" evidence="3">
    <location>
        <begin position="818"/>
        <end position="832"/>
    </location>
</feature>
<dbReference type="Pfam" id="PF10211">
    <property type="entry name" value="Ax_dynein_light"/>
    <property type="match status" value="1"/>
</dbReference>
<feature type="compositionally biased region" description="Basic and acidic residues" evidence="3">
    <location>
        <begin position="515"/>
        <end position="526"/>
    </location>
</feature>
<evidence type="ECO:0000256" key="3">
    <source>
        <dbReference type="SAM" id="MobiDB-lite"/>
    </source>
</evidence>
<feature type="compositionally biased region" description="Polar residues" evidence="3">
    <location>
        <begin position="39"/>
        <end position="49"/>
    </location>
</feature>
<feature type="region of interest" description="Disordered" evidence="3">
    <location>
        <begin position="818"/>
        <end position="839"/>
    </location>
</feature>
<evidence type="ECO:0000256" key="2">
    <source>
        <dbReference type="SAM" id="Coils"/>
    </source>
</evidence>
<dbReference type="PANTHER" id="PTHR34894">
    <property type="entry name" value="SAM-DEPENDENT METHYLTRANSFERASE RSMI, CONSERVED SITE"/>
    <property type="match status" value="1"/>
</dbReference>
<comment type="caution">
    <text evidence="4">The sequence shown here is derived from an EMBL/GenBank/DDBJ whole genome shotgun (WGS) entry which is preliminary data.</text>
</comment>
<dbReference type="AlphaFoldDB" id="A0AAD1XZJ7"/>
<protein>
    <submittedName>
        <fullName evidence="4">Uncharacterized protein</fullName>
    </submittedName>
</protein>
<dbReference type="GO" id="GO:0005737">
    <property type="term" value="C:cytoplasm"/>
    <property type="evidence" value="ECO:0007669"/>
    <property type="project" value="UniProtKB-ARBA"/>
</dbReference>
<proteinExistence type="predicted"/>
<dbReference type="PANTHER" id="PTHR34894:SF5">
    <property type="entry name" value="EF-HAND DOMAIN-CONTAINING PROTEIN"/>
    <property type="match status" value="1"/>
</dbReference>
<feature type="compositionally biased region" description="Basic residues" evidence="3">
    <location>
        <begin position="17"/>
        <end position="27"/>
    </location>
</feature>
<accession>A0AAD1XZJ7</accession>
<evidence type="ECO:0000313" key="5">
    <source>
        <dbReference type="Proteomes" id="UP001295684"/>
    </source>
</evidence>
<name>A0AAD1XZJ7_EUPCR</name>
<gene>
    <name evidence="4" type="ORF">ECRASSUSDP1_LOCUS23216</name>
</gene>
<keyword evidence="5" id="KW-1185">Reference proteome</keyword>
<sequence>MDVHETYQLLNVGGKRYRSKSKSRGRIKSIEVSDPKNLPTRNISDNNLFKHQFKSSHLKNPSQDTSNPLPNLKSSFTKEMSISSLRKSPFITNFHSRQSHQPQNSQNSLRSVAKLNLKLPTKLTSKATSRAGAKAPAPEAALDRGLISSLSVEDFVLEAKASQYLTDVRAYKNKNYRSLRSKKGTKLSVNATTEDVYRDVMVNRSSSRKKRVTSLKRNFDTQEKGTFEIENLGTPASRPDAANLLKWMNEEIDKVKKDMEKTKSEKLIACQAIYNLAWKELTRQVSVQCVERGILMDKIFKAYFDLINKVYKNLEGQQNETEKTSEMRMSHMKKALQHKIDTQEEEYNKLFTNKGSLEEKLRDLEGQFKQLKEKNAKISHDNYRMKFIIADNHQKFEAMKSDVEYYKFRVKEMSEVSEEEEDAIKKILHKNRPTQKYTDCHDIEKYIEGDQISEYDEEKKELNEKEEKKEKELIKQNKQKFPKTVNTQTDPPPTNNFGVQIKDGQEMLNKIDIRVRSAKDPPKDTSKTPIPDSDEKLPLKRSQSCSIAGVFSTKAEIRTDKEYQKFLSNTDLHKIKTIDKRLHSKILEQMAINQDNFEYLKSNLLLKISTEKALSQKLSQTLKKLQSVESQNTDIHDQISQLAKDKEMLHEENCHLRDMVRTMKENGCLLQAEADEDCEEDYVMKDGVRVKKHQAHLVVDKIKKKRTGSIKMSKASVLKTIARFDDAFRLHKDSERKVLAEIIYEDFQQHYGLSSATIKSVAELKFKRFLKAIRAYSTSKPLFLSSQATETARSVSKNPNFCIQDFAQAIGLSEDVKKKGEKQSKEEFKQQTEEEGIIE</sequence>
<dbReference type="InterPro" id="IPR019347">
    <property type="entry name" value="Axonemal_dynein_light_chain"/>
</dbReference>
<dbReference type="Proteomes" id="UP001295684">
    <property type="component" value="Unassembled WGS sequence"/>
</dbReference>
<keyword evidence="1 2" id="KW-0175">Coiled coil</keyword>
<dbReference type="EMBL" id="CAMPGE010023873">
    <property type="protein sequence ID" value="CAI2381753.1"/>
    <property type="molecule type" value="Genomic_DNA"/>
</dbReference>
<feature type="compositionally biased region" description="Polar residues" evidence="3">
    <location>
        <begin position="58"/>
        <end position="74"/>
    </location>
</feature>
<evidence type="ECO:0000256" key="1">
    <source>
        <dbReference type="ARBA" id="ARBA00023054"/>
    </source>
</evidence>
<feature type="coiled-coil region" evidence="2">
    <location>
        <begin position="452"/>
        <end position="479"/>
    </location>
</feature>
<reference evidence="4" key="1">
    <citation type="submission" date="2023-07" db="EMBL/GenBank/DDBJ databases">
        <authorList>
            <consortium name="AG Swart"/>
            <person name="Singh M."/>
            <person name="Singh A."/>
            <person name="Seah K."/>
            <person name="Emmerich C."/>
        </authorList>
    </citation>
    <scope>NUCLEOTIDE SEQUENCE</scope>
    <source>
        <strain evidence="4">DP1</strain>
    </source>
</reference>
<feature type="coiled-coil region" evidence="2">
    <location>
        <begin position="333"/>
        <end position="381"/>
    </location>
</feature>
<feature type="region of interest" description="Disordered" evidence="3">
    <location>
        <begin position="515"/>
        <end position="539"/>
    </location>
</feature>
<feature type="region of interest" description="Disordered" evidence="3">
    <location>
        <begin position="17"/>
        <end position="74"/>
    </location>
</feature>
<organism evidence="4 5">
    <name type="scientific">Euplotes crassus</name>
    <dbReference type="NCBI Taxonomy" id="5936"/>
    <lineage>
        <taxon>Eukaryota</taxon>
        <taxon>Sar</taxon>
        <taxon>Alveolata</taxon>
        <taxon>Ciliophora</taxon>
        <taxon>Intramacronucleata</taxon>
        <taxon>Spirotrichea</taxon>
        <taxon>Hypotrichia</taxon>
        <taxon>Euplotida</taxon>
        <taxon>Euplotidae</taxon>
        <taxon>Moneuplotes</taxon>
    </lineage>
</organism>
<evidence type="ECO:0000313" key="4">
    <source>
        <dbReference type="EMBL" id="CAI2381753.1"/>
    </source>
</evidence>